<accession>A0ABP4IJG4</accession>
<dbReference type="SUPFAM" id="SSF51735">
    <property type="entry name" value="NAD(P)-binding Rossmann-fold domains"/>
    <property type="match status" value="1"/>
</dbReference>
<dbReference type="InterPro" id="IPR002347">
    <property type="entry name" value="SDR_fam"/>
</dbReference>
<sequence>MPVIAIVGAGPGLGLSIATTFGSHGFSVALVSRTRDKLDQLADGLTRNGIEAAGFAADVMDPPSIAAAFDRIKGRFGAVDVLEYSPAPHDPVPGPADPDPLRATRDDLQPQLDYYLYGGIAATRQVLPDMVERGSGTVIYTTGGSSMDPLAAPTEFTATAIGSGALRTYALKLHQATAGTGVYVAHVPIFTWIGAGGPATRADTIARHYWNLYRTRDGAEHPYAAP</sequence>
<keyword evidence="2" id="KW-1185">Reference proteome</keyword>
<name>A0ABP4IJG4_9PSEU</name>
<dbReference type="PANTHER" id="PTHR43431:SF7">
    <property type="entry name" value="OXIDOREDUCTASE, SHORT CHAIN DEHYDROGENASE_REDUCTASE FAMILY (AFU_ORTHOLOGUE AFUA_5G14000)"/>
    <property type="match status" value="1"/>
</dbReference>
<reference evidence="2" key="1">
    <citation type="journal article" date="2019" name="Int. J. Syst. Evol. Microbiol.">
        <title>The Global Catalogue of Microorganisms (GCM) 10K type strain sequencing project: providing services to taxonomists for standard genome sequencing and annotation.</title>
        <authorList>
            <consortium name="The Broad Institute Genomics Platform"/>
            <consortium name="The Broad Institute Genome Sequencing Center for Infectious Disease"/>
            <person name="Wu L."/>
            <person name="Ma J."/>
        </authorList>
    </citation>
    <scope>NUCLEOTIDE SEQUENCE [LARGE SCALE GENOMIC DNA]</scope>
    <source>
        <strain evidence="2">JCM 11896</strain>
    </source>
</reference>
<evidence type="ECO:0000313" key="1">
    <source>
        <dbReference type="EMBL" id="GAA1390858.1"/>
    </source>
</evidence>
<dbReference type="Pfam" id="PF00106">
    <property type="entry name" value="adh_short"/>
    <property type="match status" value="1"/>
</dbReference>
<proteinExistence type="predicted"/>
<dbReference type="PANTHER" id="PTHR43431">
    <property type="entry name" value="OXIDOREDUCTASE, SHORT CHAIN DEHYDROGENASE/REDUCTASE FAMILY (AFU_ORTHOLOGUE AFUA_5G14000)"/>
    <property type="match status" value="1"/>
</dbReference>
<dbReference type="Proteomes" id="UP001501414">
    <property type="component" value="Unassembled WGS sequence"/>
</dbReference>
<comment type="caution">
    <text evidence="1">The sequence shown here is derived from an EMBL/GenBank/DDBJ whole genome shotgun (WGS) entry which is preliminary data.</text>
</comment>
<evidence type="ECO:0000313" key="2">
    <source>
        <dbReference type="Proteomes" id="UP001501414"/>
    </source>
</evidence>
<dbReference type="EMBL" id="BAAAJK010000011">
    <property type="protein sequence ID" value="GAA1390858.1"/>
    <property type="molecule type" value="Genomic_DNA"/>
</dbReference>
<organism evidence="1 2">
    <name type="scientific">Pseudonocardia kongjuensis</name>
    <dbReference type="NCBI Taxonomy" id="102227"/>
    <lineage>
        <taxon>Bacteria</taxon>
        <taxon>Bacillati</taxon>
        <taxon>Actinomycetota</taxon>
        <taxon>Actinomycetes</taxon>
        <taxon>Pseudonocardiales</taxon>
        <taxon>Pseudonocardiaceae</taxon>
        <taxon>Pseudonocardia</taxon>
    </lineage>
</organism>
<dbReference type="InterPro" id="IPR036291">
    <property type="entry name" value="NAD(P)-bd_dom_sf"/>
</dbReference>
<dbReference type="Gene3D" id="3.40.50.720">
    <property type="entry name" value="NAD(P)-binding Rossmann-like Domain"/>
    <property type="match status" value="1"/>
</dbReference>
<gene>
    <name evidence="1" type="ORF">GCM10009613_32360</name>
</gene>
<dbReference type="RefSeq" id="WP_344023194.1">
    <property type="nucleotide sequence ID" value="NZ_BAAAJK010000011.1"/>
</dbReference>
<protein>
    <submittedName>
        <fullName evidence="1">SDR family NAD(P)-dependent oxidoreductase</fullName>
    </submittedName>
</protein>